<evidence type="ECO:0000256" key="4">
    <source>
        <dbReference type="ARBA" id="ARBA00022989"/>
    </source>
</evidence>
<dbReference type="EMBL" id="KL670058">
    <property type="protein sequence ID" value="KFW77958.1"/>
    <property type="molecule type" value="Genomic_DNA"/>
</dbReference>
<evidence type="ECO:0000313" key="11">
    <source>
        <dbReference type="EMBL" id="KFW77958.1"/>
    </source>
</evidence>
<dbReference type="OrthoDB" id="10043043at2759"/>
<evidence type="ECO:0000256" key="6">
    <source>
        <dbReference type="ARBA" id="ARBA00023136"/>
    </source>
</evidence>
<evidence type="ECO:0000256" key="7">
    <source>
        <dbReference type="ARBA" id="ARBA00023157"/>
    </source>
</evidence>
<evidence type="ECO:0000256" key="2">
    <source>
        <dbReference type="ARBA" id="ARBA00022692"/>
    </source>
</evidence>
<dbReference type="FunFam" id="3.10.320.10:FF:000001">
    <property type="entry name" value="HLA class II histocompatibility antigen, DRB1-1 beta chain"/>
    <property type="match status" value="1"/>
</dbReference>
<dbReference type="PANTHER" id="PTHR19944:SF99">
    <property type="entry name" value="HLA CLASS II HISTOCOMPATIBILITY ANTIGEN, DRB1 BETA CHAIN"/>
    <property type="match status" value="1"/>
</dbReference>
<dbReference type="InterPro" id="IPR000353">
    <property type="entry name" value="MHC_II_b_N"/>
</dbReference>
<keyword evidence="4" id="KW-1133">Transmembrane helix</keyword>
<name>A0A093PM96_9PASS</name>
<dbReference type="SUPFAM" id="SSF54452">
    <property type="entry name" value="MHC antigen-recognition domain"/>
    <property type="match status" value="1"/>
</dbReference>
<keyword evidence="6" id="KW-0472">Membrane</keyword>
<dbReference type="InterPro" id="IPR011162">
    <property type="entry name" value="MHC_I/II-like_Ag-recog"/>
</dbReference>
<evidence type="ECO:0000256" key="9">
    <source>
        <dbReference type="ARBA" id="ARBA00023182"/>
    </source>
</evidence>
<dbReference type="SMART" id="SM00921">
    <property type="entry name" value="MHC_II_beta"/>
    <property type="match status" value="1"/>
</dbReference>
<sequence length="101" mass="11798">GAPPDPCPAHTGVFQYLIISKCHFINGTERVRFVGRLIYNREQQLHFDSDVGVYVGDTPRGEIQARHWNSDQEELESKRSTVDWFCRHNYEGFTPFTVNRR</sequence>
<evidence type="ECO:0000256" key="1">
    <source>
        <dbReference type="ARBA" id="ARBA00004479"/>
    </source>
</evidence>
<protein>
    <recommendedName>
        <fullName evidence="10">MHC class II beta chain N-terminal domain-containing protein</fullName>
    </recommendedName>
</protein>
<keyword evidence="8" id="KW-0325">Glycoprotein</keyword>
<keyword evidence="3" id="KW-0391">Immunity</keyword>
<keyword evidence="5" id="KW-1064">Adaptive immunity</keyword>
<dbReference type="GO" id="GO:0042613">
    <property type="term" value="C:MHC class II protein complex"/>
    <property type="evidence" value="ECO:0007669"/>
    <property type="project" value="UniProtKB-KW"/>
</dbReference>
<dbReference type="AlphaFoldDB" id="A0A093PM96"/>
<reference evidence="11 12" key="1">
    <citation type="submission" date="2014-06" db="EMBL/GenBank/DDBJ databases">
        <title>Genome evolution of avian class.</title>
        <authorList>
            <person name="Zhang G."/>
            <person name="Li C."/>
        </authorList>
    </citation>
    <scope>NUCLEOTIDE SEQUENCE [LARGE SCALE GENOMIC DNA]</scope>
    <source>
        <strain evidence="11">BGI_N305</strain>
    </source>
</reference>
<keyword evidence="7" id="KW-1015">Disulfide bond</keyword>
<keyword evidence="12" id="KW-1185">Reference proteome</keyword>
<dbReference type="Pfam" id="PF00969">
    <property type="entry name" value="MHC_II_beta"/>
    <property type="match status" value="1"/>
</dbReference>
<keyword evidence="9" id="KW-0491">MHC II</keyword>
<dbReference type="STRING" id="328815.ENSMVIP00005009267"/>
<accession>A0A093PM96</accession>
<keyword evidence="2" id="KW-0812">Transmembrane</keyword>
<dbReference type="GO" id="GO:0002250">
    <property type="term" value="P:adaptive immune response"/>
    <property type="evidence" value="ECO:0007669"/>
    <property type="project" value="UniProtKB-KW"/>
</dbReference>
<organism evidence="11 12">
    <name type="scientific">Manacus vitellinus</name>
    <name type="common">golden-collared manakin</name>
    <dbReference type="NCBI Taxonomy" id="328815"/>
    <lineage>
        <taxon>Eukaryota</taxon>
        <taxon>Metazoa</taxon>
        <taxon>Chordata</taxon>
        <taxon>Craniata</taxon>
        <taxon>Vertebrata</taxon>
        <taxon>Euteleostomi</taxon>
        <taxon>Archelosauria</taxon>
        <taxon>Archosauria</taxon>
        <taxon>Dinosauria</taxon>
        <taxon>Saurischia</taxon>
        <taxon>Theropoda</taxon>
        <taxon>Coelurosauria</taxon>
        <taxon>Aves</taxon>
        <taxon>Neognathae</taxon>
        <taxon>Neoaves</taxon>
        <taxon>Telluraves</taxon>
        <taxon>Australaves</taxon>
        <taxon>Passeriformes</taxon>
        <taxon>Pipridae</taxon>
        <taxon>Manacus</taxon>
    </lineage>
</organism>
<dbReference type="Proteomes" id="UP000053258">
    <property type="component" value="Unassembled WGS sequence"/>
</dbReference>
<dbReference type="GO" id="GO:0002504">
    <property type="term" value="P:antigen processing and presentation of peptide or polysaccharide antigen via MHC class II"/>
    <property type="evidence" value="ECO:0007669"/>
    <property type="project" value="UniProtKB-KW"/>
</dbReference>
<dbReference type="PANTHER" id="PTHR19944">
    <property type="entry name" value="MHC CLASS II-RELATED"/>
    <property type="match status" value="1"/>
</dbReference>
<gene>
    <name evidence="11" type="ORF">N305_05329</name>
</gene>
<dbReference type="Gene3D" id="3.10.320.10">
    <property type="entry name" value="Class II Histocompatibility Antigen, M Beta Chain, Chain B, domain 1"/>
    <property type="match status" value="1"/>
</dbReference>
<feature type="non-terminal residue" evidence="11">
    <location>
        <position position="101"/>
    </location>
</feature>
<evidence type="ECO:0000259" key="10">
    <source>
        <dbReference type="SMART" id="SM00921"/>
    </source>
</evidence>
<evidence type="ECO:0000256" key="3">
    <source>
        <dbReference type="ARBA" id="ARBA00022859"/>
    </source>
</evidence>
<feature type="domain" description="MHC class II beta chain N-terminal" evidence="10">
    <location>
        <begin position="20"/>
        <end position="94"/>
    </location>
</feature>
<evidence type="ECO:0000313" key="12">
    <source>
        <dbReference type="Proteomes" id="UP000053258"/>
    </source>
</evidence>
<evidence type="ECO:0000256" key="8">
    <source>
        <dbReference type="ARBA" id="ARBA00023180"/>
    </source>
</evidence>
<proteinExistence type="predicted"/>
<evidence type="ECO:0000256" key="5">
    <source>
        <dbReference type="ARBA" id="ARBA00023130"/>
    </source>
</evidence>
<dbReference type="InterPro" id="IPR014745">
    <property type="entry name" value="MHC_II_a/b_N"/>
</dbReference>
<feature type="non-terminal residue" evidence="11">
    <location>
        <position position="1"/>
    </location>
</feature>
<comment type="subcellular location">
    <subcellularLocation>
        <location evidence="1">Membrane</location>
        <topology evidence="1">Single-pass type I membrane protein</topology>
    </subcellularLocation>
</comment>
<dbReference type="InterPro" id="IPR050160">
    <property type="entry name" value="MHC/Immunoglobulin"/>
</dbReference>